<keyword evidence="2" id="KW-0812">Transmembrane</keyword>
<dbReference type="RefSeq" id="WP_230841664.1">
    <property type="nucleotide sequence ID" value="NZ_CP063845.1"/>
</dbReference>
<keyword evidence="1" id="KW-0732">Signal</keyword>
<evidence type="ECO:0000313" key="3">
    <source>
        <dbReference type="EMBL" id="UFP94616.1"/>
    </source>
</evidence>
<keyword evidence="4" id="KW-1185">Reference proteome</keyword>
<evidence type="ECO:0000256" key="1">
    <source>
        <dbReference type="ARBA" id="ARBA00022729"/>
    </source>
</evidence>
<feature type="transmembrane region" description="Helical" evidence="2">
    <location>
        <begin position="12"/>
        <end position="30"/>
    </location>
</feature>
<dbReference type="EMBL" id="CP063845">
    <property type="protein sequence ID" value="UFP94616.1"/>
    <property type="molecule type" value="Genomic_DNA"/>
</dbReference>
<reference evidence="3 4" key="1">
    <citation type="journal article" date="2021" name="Genome Biol. Evol.">
        <title>Complete Genome Sequencing of a Novel Gloeobacter Species from a Waterfall Cave in Mexico.</title>
        <authorList>
            <person name="Saw J.H."/>
            <person name="Cardona T."/>
            <person name="Montejano G."/>
        </authorList>
    </citation>
    <scope>NUCLEOTIDE SEQUENCE [LARGE SCALE GENOMIC DNA]</scope>
    <source>
        <strain evidence="3">MG652769</strain>
    </source>
</reference>
<keyword evidence="2" id="KW-1133">Transmembrane helix</keyword>
<organism evidence="3 4">
    <name type="scientific">Gloeobacter morelensis MG652769</name>
    <dbReference type="NCBI Taxonomy" id="2781736"/>
    <lineage>
        <taxon>Bacteria</taxon>
        <taxon>Bacillati</taxon>
        <taxon>Cyanobacteriota</taxon>
        <taxon>Cyanophyceae</taxon>
        <taxon>Gloeobacterales</taxon>
        <taxon>Gloeobacteraceae</taxon>
        <taxon>Gloeobacter</taxon>
        <taxon>Gloeobacter morelensis</taxon>
    </lineage>
</organism>
<dbReference type="Pfam" id="PF00756">
    <property type="entry name" value="Esterase"/>
    <property type="match status" value="1"/>
</dbReference>
<dbReference type="PANTHER" id="PTHR43037">
    <property type="entry name" value="UNNAMED PRODUCT-RELATED"/>
    <property type="match status" value="1"/>
</dbReference>
<keyword evidence="2" id="KW-0472">Membrane</keyword>
<dbReference type="InterPro" id="IPR050955">
    <property type="entry name" value="Plant_Biomass_Hydrol_Est"/>
</dbReference>
<dbReference type="InterPro" id="IPR029058">
    <property type="entry name" value="AB_hydrolase_fold"/>
</dbReference>
<name>A0ABY3PLQ9_9CYAN</name>
<dbReference type="Proteomes" id="UP001054846">
    <property type="component" value="Chromosome"/>
</dbReference>
<sequence>MDAKPQKPKRSLFDRAINAFAVLILIFAAINEFSHLYRVPESISAAPQLYERHVSWSGTFPFVGSYFLMTPEGYDPRQSYPLVVALHGVSSRIYAAEALASASFRKNFPAFVMVPIAPARAFWATPENPAYRMKRNIPYPDHLAQVMAGIDAITASYSIDRSRVYIVGHSTGAAGVMGALERYPDRFAAGIASAGLWDGAQTRHVNDPLWILHGTADPAMPFAHSRTLAAELKARGVAARFNSLSGRGHDIGPTVYAKPELWTWLLNQRSNAKK</sequence>
<evidence type="ECO:0000256" key="2">
    <source>
        <dbReference type="SAM" id="Phobius"/>
    </source>
</evidence>
<dbReference type="PANTHER" id="PTHR43037:SF1">
    <property type="entry name" value="BLL1128 PROTEIN"/>
    <property type="match status" value="1"/>
</dbReference>
<gene>
    <name evidence="3" type="ORF">ISF26_23265</name>
</gene>
<accession>A0ABY3PLQ9</accession>
<protein>
    <submittedName>
        <fullName evidence="3">Prolyl oligopeptidase family serine peptidase</fullName>
    </submittedName>
</protein>
<dbReference type="Gene3D" id="3.40.50.1820">
    <property type="entry name" value="alpha/beta hydrolase"/>
    <property type="match status" value="1"/>
</dbReference>
<dbReference type="SUPFAM" id="SSF53474">
    <property type="entry name" value="alpha/beta-Hydrolases"/>
    <property type="match status" value="1"/>
</dbReference>
<dbReference type="InterPro" id="IPR000801">
    <property type="entry name" value="Esterase-like"/>
</dbReference>
<evidence type="ECO:0000313" key="4">
    <source>
        <dbReference type="Proteomes" id="UP001054846"/>
    </source>
</evidence>
<proteinExistence type="predicted"/>